<keyword evidence="1" id="KW-0479">Metal-binding</keyword>
<dbReference type="CDD" id="cd00371">
    <property type="entry name" value="HMA"/>
    <property type="match status" value="1"/>
</dbReference>
<accession>U3T7H4</accession>
<dbReference type="InterPro" id="IPR036163">
    <property type="entry name" value="HMA_dom_sf"/>
</dbReference>
<dbReference type="SUPFAM" id="SSF55008">
    <property type="entry name" value="HMA, heavy metal-associated domain"/>
    <property type="match status" value="1"/>
</dbReference>
<name>U3T7H4_9CREN</name>
<dbReference type="InterPro" id="IPR017969">
    <property type="entry name" value="Heavy-metal-associated_CS"/>
</dbReference>
<proteinExistence type="predicted"/>
<dbReference type="RefSeq" id="WP_022540753.1">
    <property type="nucleotide sequence ID" value="NZ_BBBZ01000001.1"/>
</dbReference>
<dbReference type="InterPro" id="IPR006121">
    <property type="entry name" value="HMA_dom"/>
</dbReference>
<evidence type="ECO:0000313" key="4">
    <source>
        <dbReference type="Proteomes" id="UP000016887"/>
    </source>
</evidence>
<sequence length="77" mass="8623">MVKRAILKIEGMYCEGCAYTIERFLKEVDGVIEVDITYPTGIAAVVYDENNAKIEDILNNSIFSGNSSYKAKLLKIE</sequence>
<keyword evidence="4" id="KW-1185">Reference proteome</keyword>
<dbReference type="PROSITE" id="PS50846">
    <property type="entry name" value="HMA_2"/>
    <property type="match status" value="1"/>
</dbReference>
<dbReference type="STRING" id="1198449.ACAM_0003"/>
<dbReference type="eggNOG" id="arCOG02764">
    <property type="taxonomic scope" value="Archaea"/>
</dbReference>
<dbReference type="Pfam" id="PF00403">
    <property type="entry name" value="HMA"/>
    <property type="match status" value="1"/>
</dbReference>
<dbReference type="KEGG" id="acj:ACAM_0003"/>
<dbReference type="AlphaFoldDB" id="U3T7H4"/>
<protein>
    <submittedName>
        <fullName evidence="3">Copper chaperone</fullName>
    </submittedName>
</protein>
<evidence type="ECO:0000256" key="1">
    <source>
        <dbReference type="ARBA" id="ARBA00022723"/>
    </source>
</evidence>
<dbReference type="PROSITE" id="PS01047">
    <property type="entry name" value="HMA_1"/>
    <property type="match status" value="1"/>
</dbReference>
<evidence type="ECO:0000313" key="3">
    <source>
        <dbReference type="EMBL" id="BAN89472.1"/>
    </source>
</evidence>
<gene>
    <name evidence="3" type="ORF">ACAM_0003</name>
</gene>
<dbReference type="EMBL" id="AP012489">
    <property type="protein sequence ID" value="BAN89472.1"/>
    <property type="molecule type" value="Genomic_DNA"/>
</dbReference>
<reference evidence="3 4" key="1">
    <citation type="journal article" date="2013" name="Appl. Environ. Microbiol.">
        <title>Variation of the Virus-Related Elements within Syntenic Genomes of the Hyperthermophilic Archaeon Aeropyrum.</title>
        <authorList>
            <person name="Daifuku T."/>
            <person name="Yoshida T."/>
            <person name="Kitamura T."/>
            <person name="Kawaichi S."/>
            <person name="Inoue T."/>
            <person name="Nomura K."/>
            <person name="Yoshida Y."/>
            <person name="Kuno S."/>
            <person name="Sako Y."/>
        </authorList>
    </citation>
    <scope>NUCLEOTIDE SEQUENCE [LARGE SCALE GENOMIC DNA]</scope>
    <source>
        <strain evidence="3 4">SY1</strain>
    </source>
</reference>
<dbReference type="GO" id="GO:0046872">
    <property type="term" value="F:metal ion binding"/>
    <property type="evidence" value="ECO:0007669"/>
    <property type="project" value="UniProtKB-KW"/>
</dbReference>
<dbReference type="Proteomes" id="UP000016887">
    <property type="component" value="Chromosome"/>
</dbReference>
<dbReference type="OrthoDB" id="44171at2157"/>
<dbReference type="Gene3D" id="3.30.70.100">
    <property type="match status" value="1"/>
</dbReference>
<dbReference type="InterPro" id="IPR001802">
    <property type="entry name" value="MerP/CopZ"/>
</dbReference>
<feature type="domain" description="HMA" evidence="2">
    <location>
        <begin position="3"/>
        <end position="66"/>
    </location>
</feature>
<organism evidence="3 4">
    <name type="scientific">Aeropyrum camini SY1 = JCM 12091</name>
    <dbReference type="NCBI Taxonomy" id="1198449"/>
    <lineage>
        <taxon>Archaea</taxon>
        <taxon>Thermoproteota</taxon>
        <taxon>Thermoprotei</taxon>
        <taxon>Desulfurococcales</taxon>
        <taxon>Desulfurococcaceae</taxon>
        <taxon>Aeropyrum</taxon>
    </lineage>
</organism>
<dbReference type="PRINTS" id="PR00946">
    <property type="entry name" value="HGSCAVENGER"/>
</dbReference>
<evidence type="ECO:0000259" key="2">
    <source>
        <dbReference type="PROSITE" id="PS50846"/>
    </source>
</evidence>